<evidence type="ECO:0000313" key="3">
    <source>
        <dbReference type="EMBL" id="AWB28626.1"/>
    </source>
</evidence>
<dbReference type="PANTHER" id="PTHR43198">
    <property type="entry name" value="BIFUNCTIONAL TH2 PROTEIN"/>
    <property type="match status" value="1"/>
</dbReference>
<proteinExistence type="predicted"/>
<name>A0A2R4X4A0_9EURY</name>
<dbReference type="InterPro" id="IPR004305">
    <property type="entry name" value="Thiaminase-2/PQQC"/>
</dbReference>
<dbReference type="Gene3D" id="1.20.910.10">
    <property type="entry name" value="Heme oxygenase-like"/>
    <property type="match status" value="1"/>
</dbReference>
<dbReference type="AlphaFoldDB" id="A0A2R4X4A0"/>
<organism evidence="3 4">
    <name type="scientific">Halococcoides cellulosivorans</name>
    <dbReference type="NCBI Taxonomy" id="1679096"/>
    <lineage>
        <taxon>Archaea</taxon>
        <taxon>Methanobacteriati</taxon>
        <taxon>Methanobacteriota</taxon>
        <taxon>Stenosarchaea group</taxon>
        <taxon>Halobacteria</taxon>
        <taxon>Halobacteriales</taxon>
        <taxon>Haloarculaceae</taxon>
        <taxon>Halococcoides</taxon>
    </lineage>
</organism>
<dbReference type="Proteomes" id="UP000244727">
    <property type="component" value="Chromosome"/>
</dbReference>
<protein>
    <submittedName>
        <fullName evidence="3">Transcriptional regulator</fullName>
    </submittedName>
</protein>
<reference evidence="3 4" key="1">
    <citation type="submission" date="2018-04" db="EMBL/GenBank/DDBJ databases">
        <title>Halococcoides cellulosivorans gen. nov., sp. nov., an extremely halophilic cellulose-utilizing haloarchaeon from hypersaline lakes.</title>
        <authorList>
            <person name="Sorokin D.Y."/>
            <person name="Toshchakov S.V."/>
            <person name="Samarov N.I."/>
            <person name="Korzhenkov A."/>
            <person name="Kublanov I.V."/>
        </authorList>
    </citation>
    <scope>NUCLEOTIDE SEQUENCE [LARGE SCALE GENOMIC DNA]</scope>
    <source>
        <strain evidence="3 4">HArcel1</strain>
    </source>
</reference>
<dbReference type="EMBL" id="CP028858">
    <property type="protein sequence ID" value="AWB28626.1"/>
    <property type="molecule type" value="Genomic_DNA"/>
</dbReference>
<evidence type="ECO:0000259" key="2">
    <source>
        <dbReference type="Pfam" id="PF03070"/>
    </source>
</evidence>
<dbReference type="PANTHER" id="PTHR43198:SF2">
    <property type="entry name" value="SI:CH1073-67J19.1-RELATED"/>
    <property type="match status" value="1"/>
</dbReference>
<dbReference type="InterPro" id="IPR050967">
    <property type="entry name" value="Thiamine_Salvage_TenA"/>
</dbReference>
<gene>
    <name evidence="3" type="ORF">HARCEL1_04315</name>
</gene>
<dbReference type="Pfam" id="PF03070">
    <property type="entry name" value="TENA_THI-4"/>
    <property type="match status" value="1"/>
</dbReference>
<feature type="region of interest" description="Disordered" evidence="1">
    <location>
        <begin position="1"/>
        <end position="24"/>
    </location>
</feature>
<dbReference type="InterPro" id="IPR026285">
    <property type="entry name" value="TenA_E"/>
</dbReference>
<dbReference type="GO" id="GO:0005829">
    <property type="term" value="C:cytosol"/>
    <property type="evidence" value="ECO:0007669"/>
    <property type="project" value="TreeGrafter"/>
</dbReference>
<dbReference type="SUPFAM" id="SSF48613">
    <property type="entry name" value="Heme oxygenase-like"/>
    <property type="match status" value="1"/>
</dbReference>
<evidence type="ECO:0000256" key="1">
    <source>
        <dbReference type="SAM" id="MobiDB-lite"/>
    </source>
</evidence>
<dbReference type="InterPro" id="IPR016084">
    <property type="entry name" value="Haem_Oase-like_multi-hlx"/>
</dbReference>
<dbReference type="PIRSF" id="PIRSF003170">
    <property type="entry name" value="Pet18p"/>
    <property type="match status" value="1"/>
</dbReference>
<evidence type="ECO:0000313" key="4">
    <source>
        <dbReference type="Proteomes" id="UP000244727"/>
    </source>
</evidence>
<dbReference type="CDD" id="cd19358">
    <property type="entry name" value="TenA_E_Spr0628-like"/>
    <property type="match status" value="1"/>
</dbReference>
<feature type="domain" description="Thiaminase-2/PQQC" evidence="2">
    <location>
        <begin position="45"/>
        <end position="243"/>
    </location>
</feature>
<accession>A0A2R4X4A0</accession>
<sequence length="260" mass="28772">MARRGVVGVSPADPASVDSATIDPATFDPETQRFSDWCRERVGSDWTAATEHRFTERLHADTLDDAAFRRYLVQDRAFLADLVGTFGHAVGEAPSMAAKGRLTDFLGVLTDDENDFFQRAFDALDVPESERADPPRAPVTRAFADLLARARQTGGYAATLAVLVPAEWVYLDWARAGESRPERWYLDEWVALHDTDAFADFVSWLRAEFDREAAVAAPARQRQCARLFGRTVELEVAFFEAALAPDSEAVAALTGGGQRW</sequence>
<keyword evidence="4" id="KW-1185">Reference proteome</keyword>
<dbReference type="KEGG" id="harc:HARCEL1_04315"/>